<keyword evidence="3" id="KW-1185">Reference proteome</keyword>
<feature type="domain" description="NADP-dependent oxidoreductase" evidence="1">
    <location>
        <begin position="25"/>
        <end position="295"/>
    </location>
</feature>
<dbReference type="InterPro" id="IPR036812">
    <property type="entry name" value="NAD(P)_OxRdtase_dom_sf"/>
</dbReference>
<dbReference type="PANTHER" id="PTHR43312:SF1">
    <property type="entry name" value="NADP-DEPENDENT OXIDOREDUCTASE DOMAIN-CONTAINING PROTEIN"/>
    <property type="match status" value="1"/>
</dbReference>
<evidence type="ECO:0000313" key="3">
    <source>
        <dbReference type="Proteomes" id="UP000619376"/>
    </source>
</evidence>
<dbReference type="PANTHER" id="PTHR43312">
    <property type="entry name" value="D-THREO-ALDOSE 1-DEHYDROGENASE"/>
    <property type="match status" value="1"/>
</dbReference>
<dbReference type="EMBL" id="BNAJ01000008">
    <property type="protein sequence ID" value="GHF53078.1"/>
    <property type="molecule type" value="Genomic_DNA"/>
</dbReference>
<comment type="caution">
    <text evidence="2">The sequence shown here is derived from an EMBL/GenBank/DDBJ whole genome shotgun (WGS) entry which is preliminary data.</text>
</comment>
<protein>
    <submittedName>
        <fullName evidence="2">Aldo/keto reductase</fullName>
    </submittedName>
</protein>
<dbReference type="InterPro" id="IPR053135">
    <property type="entry name" value="AKR2_Oxidoreductase"/>
</dbReference>
<dbReference type="CDD" id="cd19095">
    <property type="entry name" value="AKR_PA4992-like"/>
    <property type="match status" value="1"/>
</dbReference>
<dbReference type="Gene3D" id="3.20.20.100">
    <property type="entry name" value="NADP-dependent oxidoreductase domain"/>
    <property type="match status" value="1"/>
</dbReference>
<dbReference type="Pfam" id="PF00248">
    <property type="entry name" value="Aldo_ket_red"/>
    <property type="match status" value="1"/>
</dbReference>
<organism evidence="2 3">
    <name type="scientific">Deinococcus metalli</name>
    <dbReference type="NCBI Taxonomy" id="1141878"/>
    <lineage>
        <taxon>Bacteria</taxon>
        <taxon>Thermotogati</taxon>
        <taxon>Deinococcota</taxon>
        <taxon>Deinococci</taxon>
        <taxon>Deinococcales</taxon>
        <taxon>Deinococcaceae</taxon>
        <taxon>Deinococcus</taxon>
    </lineage>
</organism>
<reference evidence="3" key="1">
    <citation type="journal article" date="2019" name="Int. J. Syst. Evol. Microbiol.">
        <title>The Global Catalogue of Microorganisms (GCM) 10K type strain sequencing project: providing services to taxonomists for standard genome sequencing and annotation.</title>
        <authorList>
            <consortium name="The Broad Institute Genomics Platform"/>
            <consortium name="The Broad Institute Genome Sequencing Center for Infectious Disease"/>
            <person name="Wu L."/>
            <person name="Ma J."/>
        </authorList>
    </citation>
    <scope>NUCLEOTIDE SEQUENCE [LARGE SCALE GENOMIC DNA]</scope>
    <source>
        <strain evidence="3">CGMCC 1.18437</strain>
    </source>
</reference>
<name>A0ABQ3JR97_9DEIO</name>
<proteinExistence type="predicted"/>
<dbReference type="SUPFAM" id="SSF51430">
    <property type="entry name" value="NAD(P)-linked oxidoreductase"/>
    <property type="match status" value="1"/>
</dbReference>
<dbReference type="Proteomes" id="UP000619376">
    <property type="component" value="Unassembled WGS sequence"/>
</dbReference>
<accession>A0ABQ3JR97</accession>
<sequence>MTSLRHNARMEQREFGTTGLTVSVLGLGAGQIGDARHSEDLAGTLMNRALDFGVTLVDTARGYGLSEERIGRHLSWRRHDFILSSKGGYGAEGADDWTPQAIRSGIEQALRRMRVDWIDIFHLHSCPLDVLRRDDLLAALDDARAQGLIRVAAYSGENDALRWAATSGRFGSVETSVNLADQWSAQHVLPQARDAGLGVIAKRPIANAAWQYAQRPAGQYAEPYWERLGTLDLDGIRQGAGLEWDEFALRFAAYTPGVHSAIVGTARVDNLERNIQLAQKGPLPIDVLTHIQAAWDEHGRGWGGEV</sequence>
<evidence type="ECO:0000313" key="2">
    <source>
        <dbReference type="EMBL" id="GHF53078.1"/>
    </source>
</evidence>
<evidence type="ECO:0000259" key="1">
    <source>
        <dbReference type="Pfam" id="PF00248"/>
    </source>
</evidence>
<dbReference type="InterPro" id="IPR023210">
    <property type="entry name" value="NADP_OxRdtase_dom"/>
</dbReference>
<gene>
    <name evidence="2" type="ORF">GCM10017781_31810</name>
</gene>